<dbReference type="PANTHER" id="PTHR21119">
    <property type="entry name" value="C2 DOMAIN-CONTAINING PROTEIN"/>
    <property type="match status" value="1"/>
</dbReference>
<dbReference type="Gene3D" id="2.60.40.150">
    <property type="entry name" value="C2 domain"/>
    <property type="match status" value="1"/>
</dbReference>
<dbReference type="SUPFAM" id="SSF49562">
    <property type="entry name" value="C2 domain (Calcium/lipid-binding domain, CaLB)"/>
    <property type="match status" value="1"/>
</dbReference>
<comment type="caution">
    <text evidence="4">The sequence shown here is derived from an EMBL/GenBank/DDBJ whole genome shotgun (WGS) entry which is preliminary data.</text>
</comment>
<keyword evidence="2" id="KW-0472">Membrane</keyword>
<feature type="region of interest" description="Disordered" evidence="1">
    <location>
        <begin position="705"/>
        <end position="792"/>
    </location>
</feature>
<dbReference type="PROSITE" id="PS50004">
    <property type="entry name" value="C2"/>
    <property type="match status" value="1"/>
</dbReference>
<evidence type="ECO:0000313" key="5">
    <source>
        <dbReference type="Proteomes" id="UP000218231"/>
    </source>
</evidence>
<keyword evidence="2" id="KW-0812">Transmembrane</keyword>
<keyword evidence="5" id="KW-1185">Reference proteome</keyword>
<feature type="region of interest" description="Disordered" evidence="1">
    <location>
        <begin position="154"/>
        <end position="174"/>
    </location>
</feature>
<dbReference type="InterPro" id="IPR035892">
    <property type="entry name" value="C2_domain_sf"/>
</dbReference>
<dbReference type="AlphaFoldDB" id="A0A2A2KZ49"/>
<dbReference type="OrthoDB" id="9976063at2759"/>
<dbReference type="Pfam" id="PF00168">
    <property type="entry name" value="C2"/>
    <property type="match status" value="1"/>
</dbReference>
<dbReference type="SMART" id="SM00239">
    <property type="entry name" value="C2"/>
    <property type="match status" value="1"/>
</dbReference>
<proteinExistence type="predicted"/>
<evidence type="ECO:0000256" key="2">
    <source>
        <dbReference type="SAM" id="Phobius"/>
    </source>
</evidence>
<evidence type="ECO:0000256" key="1">
    <source>
        <dbReference type="SAM" id="MobiDB-lite"/>
    </source>
</evidence>
<dbReference type="InterPro" id="IPR039934">
    <property type="entry name" value="C2CD2/C2CD2L"/>
</dbReference>
<keyword evidence="2" id="KW-1133">Transmembrane helix</keyword>
<dbReference type="PANTHER" id="PTHR21119:SF5">
    <property type="entry name" value="C2 DOMAIN-CONTAINING PROTEIN"/>
    <property type="match status" value="1"/>
</dbReference>
<name>A0A2A2KZ49_9BILA</name>
<gene>
    <name evidence="4" type="ORF">WR25_03207</name>
</gene>
<feature type="compositionally biased region" description="Basic and acidic residues" evidence="1">
    <location>
        <begin position="719"/>
        <end position="749"/>
    </location>
</feature>
<feature type="transmembrane region" description="Helical" evidence="2">
    <location>
        <begin position="125"/>
        <end position="143"/>
    </location>
</feature>
<feature type="compositionally biased region" description="Low complexity" evidence="1">
    <location>
        <begin position="159"/>
        <end position="174"/>
    </location>
</feature>
<protein>
    <recommendedName>
        <fullName evidence="3">C2 domain-containing protein</fullName>
    </recommendedName>
</protein>
<dbReference type="EMBL" id="LIAE01007466">
    <property type="protein sequence ID" value="PAV79129.1"/>
    <property type="molecule type" value="Genomic_DNA"/>
</dbReference>
<organism evidence="4 5">
    <name type="scientific">Diploscapter pachys</name>
    <dbReference type="NCBI Taxonomy" id="2018661"/>
    <lineage>
        <taxon>Eukaryota</taxon>
        <taxon>Metazoa</taxon>
        <taxon>Ecdysozoa</taxon>
        <taxon>Nematoda</taxon>
        <taxon>Chromadorea</taxon>
        <taxon>Rhabditida</taxon>
        <taxon>Rhabditina</taxon>
        <taxon>Rhabditomorpha</taxon>
        <taxon>Rhabditoidea</taxon>
        <taxon>Rhabditidae</taxon>
        <taxon>Diploscapter</taxon>
    </lineage>
</organism>
<feature type="transmembrane region" description="Helical" evidence="2">
    <location>
        <begin position="85"/>
        <end position="105"/>
    </location>
</feature>
<dbReference type="Proteomes" id="UP000218231">
    <property type="component" value="Unassembled WGS sequence"/>
</dbReference>
<evidence type="ECO:0000259" key="3">
    <source>
        <dbReference type="PROSITE" id="PS50004"/>
    </source>
</evidence>
<dbReference type="InterPro" id="IPR000008">
    <property type="entry name" value="C2_dom"/>
</dbReference>
<feature type="compositionally biased region" description="Polar residues" evidence="1">
    <location>
        <begin position="7"/>
        <end position="25"/>
    </location>
</feature>
<reference evidence="4 5" key="1">
    <citation type="journal article" date="2017" name="Curr. Biol.">
        <title>Genome architecture and evolution of a unichromosomal asexual nematode.</title>
        <authorList>
            <person name="Fradin H."/>
            <person name="Zegar C."/>
            <person name="Gutwein M."/>
            <person name="Lucas J."/>
            <person name="Kovtun M."/>
            <person name="Corcoran D."/>
            <person name="Baugh L.R."/>
            <person name="Kiontke K."/>
            <person name="Gunsalus K."/>
            <person name="Fitch D.H."/>
            <person name="Piano F."/>
        </authorList>
    </citation>
    <scope>NUCLEOTIDE SEQUENCE [LARGE SCALE GENOMIC DNA]</scope>
    <source>
        <strain evidence="4">PF1309</strain>
    </source>
</reference>
<evidence type="ECO:0000313" key="4">
    <source>
        <dbReference type="EMBL" id="PAV79129.1"/>
    </source>
</evidence>
<feature type="region of interest" description="Disordered" evidence="1">
    <location>
        <begin position="1"/>
        <end position="29"/>
    </location>
</feature>
<feature type="domain" description="C2" evidence="3">
    <location>
        <begin position="430"/>
        <end position="551"/>
    </location>
</feature>
<dbReference type="STRING" id="2018661.A0A2A2KZ49"/>
<sequence>MARNFLRSKSSSIVPNDPQTSSASPNPLPFAQTPNKLQGFLDKMPPQLKNIQQNFTARINTMRSKLKLPNKLQVPNKLSKTQWEFLIISVILVVVLVCIYFIALISASPHSGEYFKALTWVLTEMVWLLVFWGMMAAVCYFALNHLGATPSSAVMGSDSSTRQTTNGTTAATGSSEWTNEVVKWLYDNLHKVPQPLNAWIKSLNDAARKVTSPTVCEVLFEGFGDHSALSNPPRFSNIRVEHGPRDHLTVRSNIHLPCIKLRLVSSQRTPERMIVSNYEASIVDLRGEVECRIASIASQLYLMGCFNGRPEMDIELRNRDPHAPHQVSLGLVEESIRRCLLSAVTNINLSESAAVTDSPIINSLTPSFPIATNGSNRHSMESGSYNMGNYRNSYNEPSGDIFANTNQNTTNQHRLSGSPTAQRVPDMFKKLNESNLMSSSTSSAAHPNRLRVKIINARGIGNNIDVHKPYCVIEMDEPAQKYTSGRGEGSMPTWNETYRFDLTPASEEILFELYEGDNRLSVPADDDSNFLGLSIVNFEEIKRSGKAIHNLRLQGRPYRRDHVSGELTVDFDFYYDPSITVPGKVMDSVRVKRNDGSEFRETVTTQRMPIYDPHDRFDASDIVPTKTTSVTVKSVSQQLKEKPTIQSVHGSMENAVDPATQRIIDETFHNGTKKEIEDRLKKMQGSSKQGRQLESKVKNTVVEVTHLPPSGAQNGQDSRQSRDRNKKEKKDPGEKRESSFFGQLRDRLSGRKLTKRTKSLDINSPEVEEAVSLPPSRDVSRTRYPPGQSDNRHFLETYSVGARSGESTKSLYQHSTLILELNQDKQLKYFLIPPTMLTEPAAINLMKKGKKLHVYNDHTFVAVKIKG</sequence>
<accession>A0A2A2KZ49</accession>